<accession>A0A1Y2FCY0</accession>
<feature type="signal peptide" evidence="1">
    <location>
        <begin position="1"/>
        <end position="18"/>
    </location>
</feature>
<dbReference type="OrthoDB" id="2387105at2759"/>
<dbReference type="STRING" id="1754190.A0A1Y2FCY0"/>
<gene>
    <name evidence="2" type="ORF">LY90DRAFT_664385</name>
</gene>
<dbReference type="AlphaFoldDB" id="A0A1Y2FCY0"/>
<dbReference type="PANTHER" id="PTHR40050:SF1">
    <property type="entry name" value="INNER SPORE COAT PROTEIN H"/>
    <property type="match status" value="1"/>
</dbReference>
<evidence type="ECO:0000313" key="2">
    <source>
        <dbReference type="EMBL" id="ORY81166.1"/>
    </source>
</evidence>
<proteinExistence type="predicted"/>
<protein>
    <recommendedName>
        <fullName evidence="4">Coth-domain-containing protein</fullName>
    </recommendedName>
</protein>
<dbReference type="PANTHER" id="PTHR40050">
    <property type="entry name" value="INNER SPORE COAT PROTEIN H"/>
    <property type="match status" value="1"/>
</dbReference>
<evidence type="ECO:0008006" key="4">
    <source>
        <dbReference type="Google" id="ProtNLM"/>
    </source>
</evidence>
<evidence type="ECO:0000313" key="3">
    <source>
        <dbReference type="Proteomes" id="UP000193920"/>
    </source>
</evidence>
<organism evidence="2 3">
    <name type="scientific">Neocallimastix californiae</name>
    <dbReference type="NCBI Taxonomy" id="1754190"/>
    <lineage>
        <taxon>Eukaryota</taxon>
        <taxon>Fungi</taxon>
        <taxon>Fungi incertae sedis</taxon>
        <taxon>Chytridiomycota</taxon>
        <taxon>Chytridiomycota incertae sedis</taxon>
        <taxon>Neocallimastigomycetes</taxon>
        <taxon>Neocallimastigales</taxon>
        <taxon>Neocallimastigaceae</taxon>
        <taxon>Neocallimastix</taxon>
    </lineage>
</organism>
<sequence>MLKRFILLLATSVGYALCSRQVTFKVIAFGTNVQVNILSLKSINIKASTAEDPLFSGKVTGCPDGEFEYNYIVDGVEEPFIRKMSANETSTYNEFYGREETIKKLGQFEYPDNHWNRSIGKTSLFDDSYIPTIHFSGSKVETFFHNPSTSIKAERVTIYLKDSKKSFLNAPISAKNKDFEKFQIKLSLSKSANIKGRYLLKFRNGSEDPTNLRQTIYGNINQAIGIPSIHSNMVRVYYNKKPAGFYTMQEEAASESFIRAEFYGDAETQLINAPEKVGDTFDCSTGSDFEYHPANMSFYDPMAQKIGNSNSKVVALTKAIEELNPFDEAELEEFDKKWFDIETFHKAMCMEYLTADWDGYWYFTSNFAMYQDPNQSTDSTYKFYFITQDHDETFGIGLTDNINTVGYDFPKVSYTTMLNKTWHGDEYDAFHRTLVDKFIASTPKLQKRFQDTLISIVQHIFNPVAFRKVVDTYYERYRPEEEWDYSFTRPYRRTKQNPNWGYKDFLKAFESPLEGVPWGLYEWVELRSEAIKKEFCITWEGDENPPDSSCVPYKIPGLDEEIEAETTTTTVFLVLK</sequence>
<reference evidence="2 3" key="1">
    <citation type="submission" date="2016-08" db="EMBL/GenBank/DDBJ databases">
        <title>A Parts List for Fungal Cellulosomes Revealed by Comparative Genomics.</title>
        <authorList>
            <consortium name="DOE Joint Genome Institute"/>
            <person name="Haitjema C.H."/>
            <person name="Gilmore S.P."/>
            <person name="Henske J.K."/>
            <person name="Solomon K.V."/>
            <person name="De Groot R."/>
            <person name="Kuo A."/>
            <person name="Mondo S.J."/>
            <person name="Salamov A.A."/>
            <person name="Labutti K."/>
            <person name="Zhao Z."/>
            <person name="Chiniquy J."/>
            <person name="Barry K."/>
            <person name="Brewer H.M."/>
            <person name="Purvine S.O."/>
            <person name="Wright A.T."/>
            <person name="Boxma B."/>
            <person name="Van Alen T."/>
            <person name="Hackstein J.H."/>
            <person name="Baker S.E."/>
            <person name="Grigoriev I.V."/>
            <person name="O'Malley M.A."/>
        </authorList>
    </citation>
    <scope>NUCLEOTIDE SEQUENCE [LARGE SCALE GENOMIC DNA]</scope>
    <source>
        <strain evidence="2 3">G1</strain>
    </source>
</reference>
<dbReference type="EMBL" id="MCOG01000011">
    <property type="protein sequence ID" value="ORY81166.1"/>
    <property type="molecule type" value="Genomic_DNA"/>
</dbReference>
<name>A0A1Y2FCY0_9FUNG</name>
<comment type="caution">
    <text evidence="2">The sequence shown here is derived from an EMBL/GenBank/DDBJ whole genome shotgun (WGS) entry which is preliminary data.</text>
</comment>
<dbReference type="InterPro" id="IPR014867">
    <property type="entry name" value="Spore_coat_CotH_CotH2/3/7"/>
</dbReference>
<keyword evidence="3" id="KW-1185">Reference proteome</keyword>
<feature type="chain" id="PRO_5012282402" description="Coth-domain-containing protein" evidence="1">
    <location>
        <begin position="19"/>
        <end position="576"/>
    </location>
</feature>
<keyword evidence="1" id="KW-0732">Signal</keyword>
<dbReference type="Proteomes" id="UP000193920">
    <property type="component" value="Unassembled WGS sequence"/>
</dbReference>
<dbReference type="Pfam" id="PF08757">
    <property type="entry name" value="CotH"/>
    <property type="match status" value="1"/>
</dbReference>
<evidence type="ECO:0000256" key="1">
    <source>
        <dbReference type="SAM" id="SignalP"/>
    </source>
</evidence>